<organism evidence="2 3">
    <name type="scientific">Flavobacterium plantiphilum</name>
    <dbReference type="NCBI Taxonomy" id="3163297"/>
    <lineage>
        <taxon>Bacteria</taxon>
        <taxon>Pseudomonadati</taxon>
        <taxon>Bacteroidota</taxon>
        <taxon>Flavobacteriia</taxon>
        <taxon>Flavobacteriales</taxon>
        <taxon>Flavobacteriaceae</taxon>
        <taxon>Flavobacterium</taxon>
    </lineage>
</organism>
<dbReference type="PROSITE" id="PS51186">
    <property type="entry name" value="GNAT"/>
    <property type="match status" value="1"/>
</dbReference>
<accession>A0ABW8XYN6</accession>
<evidence type="ECO:0000313" key="2">
    <source>
        <dbReference type="EMBL" id="MFL9832200.1"/>
    </source>
</evidence>
<dbReference type="EMBL" id="JBELQA010000010">
    <property type="protein sequence ID" value="MFL9832200.1"/>
    <property type="molecule type" value="Genomic_DNA"/>
</dbReference>
<comment type="caution">
    <text evidence="2">The sequence shown here is derived from an EMBL/GenBank/DDBJ whole genome shotgun (WGS) entry which is preliminary data.</text>
</comment>
<protein>
    <submittedName>
        <fullName evidence="2">GNAT family N-acetyltransferase</fullName>
    </submittedName>
</protein>
<dbReference type="Proteomes" id="UP001629260">
    <property type="component" value="Unassembled WGS sequence"/>
</dbReference>
<dbReference type="PANTHER" id="PTHR43617">
    <property type="entry name" value="L-AMINO ACID N-ACETYLTRANSFERASE"/>
    <property type="match status" value="1"/>
</dbReference>
<dbReference type="SUPFAM" id="SSF55729">
    <property type="entry name" value="Acyl-CoA N-acyltransferases (Nat)"/>
    <property type="match status" value="1"/>
</dbReference>
<dbReference type="PANTHER" id="PTHR43617:SF22">
    <property type="entry name" value="L-AMINO ACID N-ACETYLTRANSFERASE AAAT"/>
    <property type="match status" value="1"/>
</dbReference>
<keyword evidence="3" id="KW-1185">Reference proteome</keyword>
<dbReference type="InterPro" id="IPR050276">
    <property type="entry name" value="MshD_Acetyltransferase"/>
</dbReference>
<dbReference type="RefSeq" id="WP_408082648.1">
    <property type="nucleotide sequence ID" value="NZ_JBELQA010000010.1"/>
</dbReference>
<dbReference type="Gene3D" id="3.40.630.30">
    <property type="match status" value="1"/>
</dbReference>
<gene>
    <name evidence="2" type="ORF">ABS764_15215</name>
</gene>
<evidence type="ECO:0000313" key="3">
    <source>
        <dbReference type="Proteomes" id="UP001629260"/>
    </source>
</evidence>
<dbReference type="InterPro" id="IPR000182">
    <property type="entry name" value="GNAT_dom"/>
</dbReference>
<evidence type="ECO:0000259" key="1">
    <source>
        <dbReference type="PROSITE" id="PS51186"/>
    </source>
</evidence>
<sequence>MIHIVKATAADLKTISEIAHKTWPITYGEILSKVQLDYMLQAFYSDEALRKNIANGHEFILAKENEMCLGFASFEHHYEDGDATKIHKIYMLPKSQGKGIGKLLINAIADFAEENQSHTLLLNVNRFNKALTFYQKMGFEIMKEIDIELEHGYLMEDYIMEKRLY</sequence>
<dbReference type="CDD" id="cd04301">
    <property type="entry name" value="NAT_SF"/>
    <property type="match status" value="1"/>
</dbReference>
<dbReference type="Pfam" id="PF13673">
    <property type="entry name" value="Acetyltransf_10"/>
    <property type="match status" value="1"/>
</dbReference>
<reference evidence="2 3" key="1">
    <citation type="submission" date="2024-06" db="EMBL/GenBank/DDBJ databases">
        <authorList>
            <person name="Kaempfer P."/>
            <person name="Viver T."/>
        </authorList>
    </citation>
    <scope>NUCLEOTIDE SEQUENCE [LARGE SCALE GENOMIC DNA]</scope>
    <source>
        <strain evidence="2 3">ST-87</strain>
    </source>
</reference>
<name>A0ABW8XYN6_9FLAO</name>
<dbReference type="InterPro" id="IPR016181">
    <property type="entry name" value="Acyl_CoA_acyltransferase"/>
</dbReference>
<feature type="domain" description="N-acetyltransferase" evidence="1">
    <location>
        <begin position="2"/>
        <end position="165"/>
    </location>
</feature>
<proteinExistence type="predicted"/>